<evidence type="ECO:0000313" key="2">
    <source>
        <dbReference type="Proteomes" id="UP001172630"/>
    </source>
</evidence>
<evidence type="ECO:0000313" key="1">
    <source>
        <dbReference type="EMBL" id="MDL2406838.1"/>
    </source>
</evidence>
<gene>
    <name evidence="1" type="ORF">PY650_14445</name>
</gene>
<organism evidence="1 2">
    <name type="scientific">Rhizobium calliandrae</name>
    <dbReference type="NCBI Taxonomy" id="1312182"/>
    <lineage>
        <taxon>Bacteria</taxon>
        <taxon>Pseudomonadati</taxon>
        <taxon>Pseudomonadota</taxon>
        <taxon>Alphaproteobacteria</taxon>
        <taxon>Hyphomicrobiales</taxon>
        <taxon>Rhizobiaceae</taxon>
        <taxon>Rhizobium/Agrobacterium group</taxon>
        <taxon>Rhizobium</taxon>
    </lineage>
</organism>
<proteinExistence type="predicted"/>
<keyword evidence="2" id="KW-1185">Reference proteome</keyword>
<sequence>MLKNISAPDSGIARDAEELARANLTPMLFNHVMRCYWFAELFAAKENSTADRELIFLSSTLHDLGFSELGRGPGRFEVEGAHAARKFLIEKGVDSDRAWKVWSNIALHTWDLNLFKEDEARIMELGLLYDVVGVPNAGLHEEDVAEIVGRYPRLGFKRGFHELLCEELDTKKPYPHFVHICTCIANSRSPLPIPDAQDVLNGAPFDE</sequence>
<dbReference type="PANTHER" id="PTHR35569">
    <property type="entry name" value="CYANAMIDE HYDRATASE DDI2-RELATED"/>
    <property type="match status" value="1"/>
</dbReference>
<dbReference type="EMBL" id="JARFYN010000016">
    <property type="protein sequence ID" value="MDL2406838.1"/>
    <property type="molecule type" value="Genomic_DNA"/>
</dbReference>
<comment type="caution">
    <text evidence="1">The sequence shown here is derived from an EMBL/GenBank/DDBJ whole genome shotgun (WGS) entry which is preliminary data.</text>
</comment>
<dbReference type="SUPFAM" id="SSF109604">
    <property type="entry name" value="HD-domain/PDEase-like"/>
    <property type="match status" value="1"/>
</dbReference>
<dbReference type="Proteomes" id="UP001172630">
    <property type="component" value="Unassembled WGS sequence"/>
</dbReference>
<name>A0ABT7KHP7_9HYPH</name>
<dbReference type="Gene3D" id="1.10.3210.10">
    <property type="entry name" value="Hypothetical protein af1432"/>
    <property type="match status" value="1"/>
</dbReference>
<protein>
    <submittedName>
        <fullName evidence="1">Metal-dependent phosphohydrolase</fullName>
    </submittedName>
</protein>
<accession>A0ABT7KHP7</accession>
<dbReference type="PANTHER" id="PTHR35569:SF1">
    <property type="entry name" value="CYANAMIDE HYDRATASE DDI2-RELATED"/>
    <property type="match status" value="1"/>
</dbReference>
<dbReference type="RefSeq" id="WP_285879989.1">
    <property type="nucleotide sequence ID" value="NZ_JARFYN010000016.1"/>
</dbReference>
<reference evidence="1" key="1">
    <citation type="submission" date="2023-06" db="EMBL/GenBank/DDBJ databases">
        <title>Phylogenetic Diversity of Rhizobium strains.</title>
        <authorList>
            <person name="Moura F.T."/>
            <person name="Helene L.C.F."/>
            <person name="Hungria M."/>
        </authorList>
    </citation>
    <scope>NUCLEOTIDE SEQUENCE</scope>
    <source>
        <strain evidence="1">CCGE524</strain>
    </source>
</reference>